<dbReference type="GO" id="GO:0016853">
    <property type="term" value="F:isomerase activity"/>
    <property type="evidence" value="ECO:0007669"/>
    <property type="project" value="UniProtKB-KW"/>
</dbReference>
<accession>A0ABT7ZD24</accession>
<reference evidence="1" key="1">
    <citation type="submission" date="2023-06" db="EMBL/GenBank/DDBJ databases">
        <title>WGS-Sequencing of Streptomyces ficellus isolate 21 collected from sand in Gara Djebilet Iron Mine in Algeria.</title>
        <authorList>
            <person name="Zegers G.P."/>
            <person name="Gomez A."/>
            <person name="Gueddou A."/>
            <person name="Zahara A.F."/>
            <person name="Worth M."/>
            <person name="Sevigny J.L."/>
            <person name="Tisa L."/>
        </authorList>
    </citation>
    <scope>NUCLEOTIDE SEQUENCE</scope>
    <source>
        <strain evidence="1">AS11</strain>
    </source>
</reference>
<dbReference type="InterPro" id="IPR014347">
    <property type="entry name" value="Tautomerase/MIF_sf"/>
</dbReference>
<dbReference type="SUPFAM" id="SSF55331">
    <property type="entry name" value="Tautomerase/MIF"/>
    <property type="match status" value="1"/>
</dbReference>
<dbReference type="EMBL" id="JAUEPL010000049">
    <property type="protein sequence ID" value="MDN3297353.1"/>
    <property type="molecule type" value="Genomic_DNA"/>
</dbReference>
<dbReference type="Proteomes" id="UP001174050">
    <property type="component" value="Unassembled WGS sequence"/>
</dbReference>
<sequence>MPQITVDYSASLDGAFDRRGFALALHPVVVETVGTRLEACKTRTRRVEDAVIGDGEAADDAIIHVGIAMLAGRGEEVKARLTQAVVALVGDFLKPGPAVHISAEVRDLDSSYRTG</sequence>
<evidence type="ECO:0000313" key="2">
    <source>
        <dbReference type="Proteomes" id="UP001174050"/>
    </source>
</evidence>
<gene>
    <name evidence="1" type="ORF">QWM81_25575</name>
</gene>
<name>A0ABT7ZD24_9ACTN</name>
<evidence type="ECO:0000313" key="1">
    <source>
        <dbReference type="EMBL" id="MDN3297353.1"/>
    </source>
</evidence>
<dbReference type="Gene3D" id="3.30.429.10">
    <property type="entry name" value="Macrophage Migration Inhibitory Factor"/>
    <property type="match status" value="1"/>
</dbReference>
<dbReference type="PANTHER" id="PTHR37950:SF1">
    <property type="entry name" value="4-HYDROXYPHENYLACETATE CATABOLISM PROTEIN"/>
    <property type="match status" value="1"/>
</dbReference>
<keyword evidence="2" id="KW-1185">Reference proteome</keyword>
<keyword evidence="1" id="KW-0413">Isomerase</keyword>
<comment type="caution">
    <text evidence="1">The sequence shown here is derived from an EMBL/GenBank/DDBJ whole genome shotgun (WGS) entry which is preliminary data.</text>
</comment>
<dbReference type="RefSeq" id="WP_290114708.1">
    <property type="nucleotide sequence ID" value="NZ_JAUEPL010000049.1"/>
</dbReference>
<organism evidence="1 2">
    <name type="scientific">Streptomyces ficellus</name>
    <dbReference type="NCBI Taxonomy" id="1977088"/>
    <lineage>
        <taxon>Bacteria</taxon>
        <taxon>Bacillati</taxon>
        <taxon>Actinomycetota</taxon>
        <taxon>Actinomycetes</taxon>
        <taxon>Kitasatosporales</taxon>
        <taxon>Streptomycetaceae</taxon>
        <taxon>Streptomyces</taxon>
    </lineage>
</organism>
<dbReference type="Pfam" id="PF02962">
    <property type="entry name" value="CHMI"/>
    <property type="match status" value="1"/>
</dbReference>
<proteinExistence type="predicted"/>
<dbReference type="PANTHER" id="PTHR37950">
    <property type="entry name" value="4-HYDROXYPHENYLACETATE CATABOLISM PROTEIN"/>
    <property type="match status" value="1"/>
</dbReference>
<dbReference type="InterPro" id="IPR004220">
    <property type="entry name" value="5-COMe_2-OHmuconate_Isoase"/>
</dbReference>
<protein>
    <submittedName>
        <fullName evidence="1">Isomerase</fullName>
    </submittedName>
</protein>